<evidence type="ECO:0000313" key="11">
    <source>
        <dbReference type="Ensembl" id="ENSLACP00000011289.1"/>
    </source>
</evidence>
<dbReference type="Bgee" id="ENSLACG00000009932">
    <property type="expression patterns" value="Expressed in post-anal tail muscle and 6 other cell types or tissues"/>
</dbReference>
<dbReference type="PANTHER" id="PTHR12190">
    <property type="entry name" value="A-KINASE ANCHOR PROTEIN AKAP 8"/>
    <property type="match status" value="1"/>
</dbReference>
<keyword evidence="4 7" id="KW-0863">Zinc-finger</keyword>
<accession>H3ANR8</accession>
<evidence type="ECO:0000259" key="10">
    <source>
        <dbReference type="PROSITE" id="PS51799"/>
    </source>
</evidence>
<feature type="compositionally biased region" description="Acidic residues" evidence="9">
    <location>
        <begin position="556"/>
        <end position="566"/>
    </location>
</feature>
<keyword evidence="6" id="KW-0539">Nucleus</keyword>
<gene>
    <name evidence="11" type="primary">AKAP8L</name>
</gene>
<feature type="compositionally biased region" description="Basic and acidic residues" evidence="9">
    <location>
        <begin position="292"/>
        <end position="323"/>
    </location>
</feature>
<evidence type="ECO:0000256" key="7">
    <source>
        <dbReference type="PROSITE-ProRule" id="PRU01140"/>
    </source>
</evidence>
<evidence type="ECO:0000313" key="12">
    <source>
        <dbReference type="Proteomes" id="UP000008672"/>
    </source>
</evidence>
<keyword evidence="12" id="KW-1185">Reference proteome</keyword>
<feature type="compositionally biased region" description="Basic and acidic residues" evidence="9">
    <location>
        <begin position="274"/>
        <end position="283"/>
    </location>
</feature>
<dbReference type="InterPro" id="IPR007071">
    <property type="entry name" value="AKAP95"/>
</dbReference>
<dbReference type="STRING" id="7897.ENSLACP00000011289"/>
<evidence type="ECO:0000256" key="1">
    <source>
        <dbReference type="ARBA" id="ARBA00004123"/>
    </source>
</evidence>
<evidence type="ECO:0000256" key="6">
    <source>
        <dbReference type="ARBA" id="ARBA00023242"/>
    </source>
</evidence>
<feature type="compositionally biased region" description="Basic and acidic residues" evidence="9">
    <location>
        <begin position="139"/>
        <end position="153"/>
    </location>
</feature>
<proteinExistence type="inferred from homology"/>
<feature type="domain" description="C2H2 AKAP95-type" evidence="10">
    <location>
        <begin position="470"/>
        <end position="493"/>
    </location>
</feature>
<dbReference type="FunCoup" id="H3ANR8">
    <property type="interactions" value="2229"/>
</dbReference>
<dbReference type="InterPro" id="IPR034736">
    <property type="entry name" value="ZF_C2H2_AKAP95"/>
</dbReference>
<dbReference type="GeneID" id="102355864"/>
<keyword evidence="2" id="KW-0479">Metal-binding</keyword>
<dbReference type="RefSeq" id="XP_006006059.1">
    <property type="nucleotide sequence ID" value="XM_006005997.3"/>
</dbReference>
<feature type="coiled-coil region" evidence="8">
    <location>
        <begin position="341"/>
        <end position="368"/>
    </location>
</feature>
<keyword evidence="8" id="KW-0175">Coiled coil</keyword>
<comment type="subcellular location">
    <subcellularLocation>
        <location evidence="1">Nucleus</location>
    </subcellularLocation>
</comment>
<dbReference type="OrthoDB" id="8923935at2759"/>
<reference evidence="11" key="2">
    <citation type="submission" date="2025-08" db="UniProtKB">
        <authorList>
            <consortium name="Ensembl"/>
        </authorList>
    </citation>
    <scope>IDENTIFICATION</scope>
</reference>
<dbReference type="AlphaFoldDB" id="H3ANR8"/>
<dbReference type="GeneTree" id="ENSGT00530000063777"/>
<name>H3ANR8_LATCH</name>
<organism evidence="11 12">
    <name type="scientific">Latimeria chalumnae</name>
    <name type="common">Coelacanth</name>
    <dbReference type="NCBI Taxonomy" id="7897"/>
    <lineage>
        <taxon>Eukaryota</taxon>
        <taxon>Metazoa</taxon>
        <taxon>Chordata</taxon>
        <taxon>Craniata</taxon>
        <taxon>Vertebrata</taxon>
        <taxon>Euteleostomi</taxon>
        <taxon>Coelacanthiformes</taxon>
        <taxon>Coelacanthidae</taxon>
        <taxon>Latimeria</taxon>
    </lineage>
</organism>
<feature type="compositionally biased region" description="Basic residues" evidence="9">
    <location>
        <begin position="250"/>
        <end position="266"/>
    </location>
</feature>
<reference evidence="12" key="1">
    <citation type="submission" date="2011-08" db="EMBL/GenBank/DDBJ databases">
        <title>The draft genome of Latimeria chalumnae.</title>
        <authorList>
            <person name="Di Palma F."/>
            <person name="Alfoldi J."/>
            <person name="Johnson J."/>
            <person name="Berlin A."/>
            <person name="Gnerre S."/>
            <person name="Jaffe D."/>
            <person name="MacCallum I."/>
            <person name="Young S."/>
            <person name="Walker B.J."/>
            <person name="Lander E."/>
            <person name="Lindblad-Toh K."/>
        </authorList>
    </citation>
    <scope>NUCLEOTIDE SEQUENCE [LARGE SCALE GENOMIC DNA]</scope>
    <source>
        <strain evidence="12">Wild caught</strain>
    </source>
</reference>
<evidence type="ECO:0000256" key="2">
    <source>
        <dbReference type="ARBA" id="ARBA00022723"/>
    </source>
</evidence>
<evidence type="ECO:0000256" key="8">
    <source>
        <dbReference type="SAM" id="Coils"/>
    </source>
</evidence>
<dbReference type="PROSITE" id="PS51799">
    <property type="entry name" value="ZF_C2H2_AKAP95"/>
    <property type="match status" value="2"/>
</dbReference>
<dbReference type="GO" id="GO:0008270">
    <property type="term" value="F:zinc ion binding"/>
    <property type="evidence" value="ECO:0007669"/>
    <property type="project" value="UniProtKB-KW"/>
</dbReference>
<dbReference type="Pfam" id="PF04988">
    <property type="entry name" value="AKAP95"/>
    <property type="match status" value="1"/>
</dbReference>
<dbReference type="PANTHER" id="PTHR12190:SF4">
    <property type="entry name" value="A-KINASE ANCHOR PROTEIN 8-LIKE"/>
    <property type="match status" value="1"/>
</dbReference>
<keyword evidence="3" id="KW-0677">Repeat</keyword>
<dbReference type="eggNOG" id="ENOG502QSFC">
    <property type="taxonomic scope" value="Eukaryota"/>
</dbReference>
<evidence type="ECO:0000256" key="9">
    <source>
        <dbReference type="SAM" id="MobiDB-lite"/>
    </source>
</evidence>
<dbReference type="CTD" id="26993"/>
<feature type="compositionally biased region" description="Acidic residues" evidence="9">
    <location>
        <begin position="616"/>
        <end position="647"/>
    </location>
</feature>
<evidence type="ECO:0000256" key="5">
    <source>
        <dbReference type="ARBA" id="ARBA00022833"/>
    </source>
</evidence>
<dbReference type="EMBL" id="AFYH01167695">
    <property type="status" value="NOT_ANNOTATED_CDS"/>
    <property type="molecule type" value="Genomic_DNA"/>
</dbReference>
<dbReference type="GO" id="GO:0003677">
    <property type="term" value="F:DNA binding"/>
    <property type="evidence" value="ECO:0007669"/>
    <property type="project" value="InterPro"/>
</dbReference>
<feature type="compositionally biased region" description="Acidic residues" evidence="9">
    <location>
        <begin position="535"/>
        <end position="548"/>
    </location>
</feature>
<feature type="compositionally biased region" description="Polar residues" evidence="9">
    <location>
        <begin position="96"/>
        <end position="108"/>
    </location>
</feature>
<feature type="region of interest" description="Disordered" evidence="9">
    <location>
        <begin position="527"/>
        <end position="647"/>
    </location>
</feature>
<comment type="similarity">
    <text evidence="7">Belongs to the AKAP95 family.</text>
</comment>
<feature type="compositionally biased region" description="Basic and acidic residues" evidence="9">
    <location>
        <begin position="581"/>
        <end position="595"/>
    </location>
</feature>
<keyword evidence="5" id="KW-0862">Zinc</keyword>
<dbReference type="EMBL" id="AFYH01167696">
    <property type="status" value="NOT_ANNOTATED_CDS"/>
    <property type="molecule type" value="Genomic_DNA"/>
</dbReference>
<dbReference type="OMA" id="NMRESFT"/>
<reference evidence="11" key="3">
    <citation type="submission" date="2025-09" db="UniProtKB">
        <authorList>
            <consortium name="Ensembl"/>
        </authorList>
    </citation>
    <scope>IDENTIFICATION</scope>
</reference>
<dbReference type="GO" id="GO:0016363">
    <property type="term" value="C:nuclear matrix"/>
    <property type="evidence" value="ECO:0007669"/>
    <property type="project" value="TreeGrafter"/>
</dbReference>
<protein>
    <submittedName>
        <fullName evidence="11">A-kinase anchoring protein 8 like</fullName>
    </submittedName>
</protein>
<dbReference type="InParanoid" id="H3ANR8"/>
<dbReference type="Ensembl" id="ENSLACT00000011374.1">
    <property type="protein sequence ID" value="ENSLACP00000011289.1"/>
    <property type="gene ID" value="ENSLACG00000009932.1"/>
</dbReference>
<feature type="region of interest" description="Disordered" evidence="9">
    <location>
        <begin position="236"/>
        <end position="334"/>
    </location>
</feature>
<evidence type="ECO:0000256" key="3">
    <source>
        <dbReference type="ARBA" id="ARBA00022737"/>
    </source>
</evidence>
<dbReference type="Proteomes" id="UP000008672">
    <property type="component" value="Unassembled WGS sequence"/>
</dbReference>
<dbReference type="GO" id="GO:0034237">
    <property type="term" value="F:protein kinase A regulatory subunit binding"/>
    <property type="evidence" value="ECO:0007669"/>
    <property type="project" value="TreeGrafter"/>
</dbReference>
<evidence type="ECO:0000256" key="4">
    <source>
        <dbReference type="ARBA" id="ARBA00022771"/>
    </source>
</evidence>
<feature type="region of interest" description="Disordered" evidence="9">
    <location>
        <begin position="1"/>
        <end position="21"/>
    </location>
</feature>
<sequence length="647" mass="72865">MDNRGYGDADYGYGNWNSGTSNRGYEGYGYGYGYGYEQDTTGSANYGYGGNSKSWDAPKPTGTNADAVIAKINQRLDMLSQLETGNMQQEDDRYNSYESYDSRSSLNNRDLYRSGYDYSEEGPDYDNAYGGHYDSSYGNRRDQPQNRARDNFGHRGQNWAREGRNRPMSSSGSGRMGGRWNEPPMGGRGPGASGLSRLPSLLSQNIFPELSMFQGMRGFSGNKRFRGGGVIGGFVKQRIKRGRMRDNVKLQKKKGKGNVTGKKRKQSTTSTDGPEEKQAKLDQSEETEDETEKDKEKPAEGEEAENKDAKTDTEGKEEGKGDEEKDDASDNPDKKAALTIQEEISQIKRKLQANKKTQERQKKRQRDRTVERIQFVCSLCKYRTFYEDEIKAHLDSKFHKEHFRFIGTKLPKQTADFLQEYVTNKASKTEERRKTVKDINAVIQQIHKDQDLTQDIGMEHFVKKVEAAHCAACDLFIPMQFGILQKHLKTAEHNRNRRVMMEQSKKTSLGVARSILNNRQISKKLEKYLKGENPFTDDPDEKEPEEGDGAAAAANDEAEEGTEGQGEDVGTAEGLDESKEEENKTETAESEAKEHEDDDEVEVPTEEKAEETLLAAEDEDKTLELDEGEEAGEEEGIPMGEEGDLLE</sequence>
<dbReference type="KEGG" id="lcm:102355864"/>
<feature type="domain" description="C2H2 AKAP95-type" evidence="10">
    <location>
        <begin position="377"/>
        <end position="399"/>
    </location>
</feature>
<feature type="region of interest" description="Disordered" evidence="9">
    <location>
        <begin position="86"/>
        <end position="194"/>
    </location>
</feature>